<feature type="signal peptide" evidence="1">
    <location>
        <begin position="1"/>
        <end position="21"/>
    </location>
</feature>
<reference evidence="3 4" key="1">
    <citation type="submission" date="2017-07" db="EMBL/GenBank/DDBJ databases">
        <title>Isolation and whole genome analysis of endospore-forming bacteria from heroin.</title>
        <authorList>
            <person name="Kalinowski J."/>
            <person name="Ahrens B."/>
            <person name="Al-Dilaimi A."/>
            <person name="Winkler A."/>
            <person name="Wibberg D."/>
            <person name="Schleenbecker U."/>
            <person name="Ruckert C."/>
            <person name="Wolfel R."/>
            <person name="Grass G."/>
        </authorList>
    </citation>
    <scope>NUCLEOTIDE SEQUENCE [LARGE SCALE GENOMIC DNA]</scope>
    <source>
        <strain evidence="3 4">7539</strain>
    </source>
</reference>
<dbReference type="RefSeq" id="WP_035202069.1">
    <property type="nucleotide sequence ID" value="NZ_BOQS01000004.1"/>
</dbReference>
<proteinExistence type="predicted"/>
<evidence type="ECO:0000313" key="3">
    <source>
        <dbReference type="EMBL" id="PAE87091.1"/>
    </source>
</evidence>
<dbReference type="Proteomes" id="UP000216207">
    <property type="component" value="Unassembled WGS sequence"/>
</dbReference>
<accession>A0A268NUM0</accession>
<sequence>MNRFRNIVLVAISTSVAVTLASCGQDTASIQGADSPSNSDQQSHLDDEATWAKGHGELPSKIGDGLTDTLAVDATFTDLFDIKEEVWQQTEYDLPTGVWFSQEENSPIRGYGLTTGTQQAGSKLEIIFFGHTMDGEPVERDVRIQLTERDGIAKSALIDEDIIYVDKVKSSGTEIYENTLPEKENAAYLLSVEMLNADGEVEDTKLSYIYVPIPEANATLAFTESVYSASDSPATLVLHNEGPVPLSLGVDYTIEKQVGQEWRTVPLEMAFIEIGVELPIGGEHRDDIEIGGLSPGKYRAVKEVWAHGIDASFTLAAQFEIK</sequence>
<evidence type="ECO:0000259" key="2">
    <source>
        <dbReference type="Pfam" id="PF20251"/>
    </source>
</evidence>
<feature type="chain" id="PRO_5039142286" description="Bacterial Ig-like domain-containing protein" evidence="1">
    <location>
        <begin position="22"/>
        <end position="322"/>
    </location>
</feature>
<evidence type="ECO:0000313" key="4">
    <source>
        <dbReference type="Proteomes" id="UP000216207"/>
    </source>
</evidence>
<protein>
    <recommendedName>
        <fullName evidence="2">Bacterial Ig-like domain-containing protein</fullName>
    </recommendedName>
</protein>
<evidence type="ECO:0000256" key="1">
    <source>
        <dbReference type="SAM" id="SignalP"/>
    </source>
</evidence>
<dbReference type="EMBL" id="NPCC01000042">
    <property type="protein sequence ID" value="PAE87091.1"/>
    <property type="molecule type" value="Genomic_DNA"/>
</dbReference>
<comment type="caution">
    <text evidence="3">The sequence shown here is derived from an EMBL/GenBank/DDBJ whole genome shotgun (WGS) entry which is preliminary data.</text>
</comment>
<gene>
    <name evidence="3" type="ORF">CHH72_20125</name>
</gene>
<organism evidence="3 4">
    <name type="scientific">Shouchella clausii</name>
    <name type="common">Alkalihalobacillus clausii</name>
    <dbReference type="NCBI Taxonomy" id="79880"/>
    <lineage>
        <taxon>Bacteria</taxon>
        <taxon>Bacillati</taxon>
        <taxon>Bacillota</taxon>
        <taxon>Bacilli</taxon>
        <taxon>Bacillales</taxon>
        <taxon>Bacillaceae</taxon>
        <taxon>Shouchella</taxon>
    </lineage>
</organism>
<dbReference type="Pfam" id="PF20251">
    <property type="entry name" value="Big_14"/>
    <property type="match status" value="1"/>
</dbReference>
<name>A0A268NUM0_SHOCL</name>
<dbReference type="AlphaFoldDB" id="A0A268NUM0"/>
<feature type="domain" description="Bacterial Ig-like" evidence="2">
    <location>
        <begin position="215"/>
        <end position="320"/>
    </location>
</feature>
<dbReference type="InterPro" id="IPR046878">
    <property type="entry name" value="Big_14"/>
</dbReference>
<keyword evidence="1" id="KW-0732">Signal</keyword>
<dbReference type="PROSITE" id="PS51257">
    <property type="entry name" value="PROKAR_LIPOPROTEIN"/>
    <property type="match status" value="1"/>
</dbReference>